<keyword evidence="2" id="KW-0805">Transcription regulation</keyword>
<evidence type="ECO:0000313" key="6">
    <source>
        <dbReference type="EMBL" id="KZS93806.1"/>
    </source>
</evidence>
<comment type="similarity">
    <text evidence="1">Belongs to the CNOT2/3/5 family.</text>
</comment>
<evidence type="ECO:0000256" key="2">
    <source>
        <dbReference type="ARBA" id="ARBA00023015"/>
    </source>
</evidence>
<keyword evidence="3" id="KW-0804">Transcription</keyword>
<reference evidence="6 7" key="1">
    <citation type="journal article" date="2016" name="Mol. Biol. Evol.">
        <title>Comparative Genomics of Early-Diverging Mushroom-Forming Fungi Provides Insights into the Origins of Lignocellulose Decay Capabilities.</title>
        <authorList>
            <person name="Nagy L.G."/>
            <person name="Riley R."/>
            <person name="Tritt A."/>
            <person name="Adam C."/>
            <person name="Daum C."/>
            <person name="Floudas D."/>
            <person name="Sun H."/>
            <person name="Yadav J.S."/>
            <person name="Pangilinan J."/>
            <person name="Larsson K.H."/>
            <person name="Matsuura K."/>
            <person name="Barry K."/>
            <person name="Labutti K."/>
            <person name="Kuo R."/>
            <person name="Ohm R.A."/>
            <person name="Bhattacharya S.S."/>
            <person name="Shirouzu T."/>
            <person name="Yoshinaga Y."/>
            <person name="Martin F.M."/>
            <person name="Grigoriev I.V."/>
            <person name="Hibbett D.S."/>
        </authorList>
    </citation>
    <scope>NUCLEOTIDE SEQUENCE [LARGE SCALE GENOMIC DNA]</scope>
    <source>
        <strain evidence="6 7">HHB9708</strain>
    </source>
</reference>
<feature type="compositionally biased region" description="Low complexity" evidence="4">
    <location>
        <begin position="103"/>
        <end position="139"/>
    </location>
</feature>
<protein>
    <recommendedName>
        <fullName evidence="5">NOT2/NOT3/NOT5 C-terminal domain-containing protein</fullName>
    </recommendedName>
</protein>
<dbReference type="InterPro" id="IPR038635">
    <property type="entry name" value="CCR4-NOT_su2/3/5_C_sf"/>
</dbReference>
<dbReference type="AlphaFoldDB" id="A0A164V4F3"/>
<dbReference type="Pfam" id="PF04153">
    <property type="entry name" value="NOT2_3_5_C"/>
    <property type="match status" value="1"/>
</dbReference>
<feature type="compositionally biased region" description="Polar residues" evidence="4">
    <location>
        <begin position="208"/>
        <end position="225"/>
    </location>
</feature>
<evidence type="ECO:0000259" key="5">
    <source>
        <dbReference type="Pfam" id="PF04153"/>
    </source>
</evidence>
<dbReference type="EMBL" id="KV419406">
    <property type="protein sequence ID" value="KZS93806.1"/>
    <property type="molecule type" value="Genomic_DNA"/>
</dbReference>
<dbReference type="GO" id="GO:0006355">
    <property type="term" value="P:regulation of DNA-templated transcription"/>
    <property type="evidence" value="ECO:0007669"/>
    <property type="project" value="InterPro"/>
</dbReference>
<feature type="region of interest" description="Disordered" evidence="4">
    <location>
        <begin position="50"/>
        <end position="161"/>
    </location>
</feature>
<proteinExistence type="inferred from homology"/>
<feature type="compositionally biased region" description="Polar residues" evidence="4">
    <location>
        <begin position="289"/>
        <end position="301"/>
    </location>
</feature>
<feature type="compositionally biased region" description="Low complexity" evidence="4">
    <location>
        <begin position="541"/>
        <end position="560"/>
    </location>
</feature>
<sequence length="589" mass="61935">MAGAFRSPFPGTYGMAPPRNVNVGVMQGYPGLPNHRTTQQQSIVGAPSPGLFTGQRGGGGMAGFPFSGSLQQPQPQNGPPPQHQQSQHMPSTTPSASIPPHLSQQQQQQQPSQPSTTPSVPSSAVTGASATASSATSTSEVGLDPNDFPALGSGANGNSNSATTPALLSTYASQAGTNLQSTVGNAGSREQSGATRDFGPDDFPALGGQTQNSAGQQQDSHNGLNGFSADHLRSGSGTLSGLVGGQQSRVFHNDSEKRNFNLKANQATQNQTWTSPNTNTTFSSPLTNGGPNHQQSLNPPSSGVPPLSGNFNQSNHAPIGGHQGSYAGEQLRPASTNNTGLPQTPAQQILMSAADRWGLLGLLAMIKSSDPETALISIGSDLGTMGLDMQQPGYDLESSHSSLQRNLYSSFITPWSDSSAAHSVEPDFHLPACYSVQPAPIGSSKAAAFSDETLFFMFYSHPRDVAQEVAAQELWNRNWRFHKELRVWITKETGTSPSTKHNGSEHGTFTLWDPDNWEKTRKHMHVAYSDLEEKTQPAFPGAGINSGSNATAASNTASSGVQQSQPRESTSGPLPVNRGYAGMGMNMAM</sequence>
<evidence type="ECO:0000313" key="7">
    <source>
        <dbReference type="Proteomes" id="UP000076722"/>
    </source>
</evidence>
<name>A0A164V4F3_9AGAM</name>
<feature type="region of interest" description="Disordered" evidence="4">
    <location>
        <begin position="536"/>
        <end position="589"/>
    </location>
</feature>
<dbReference type="STRING" id="1314777.A0A164V4F3"/>
<organism evidence="6 7">
    <name type="scientific">Sistotremastrum niveocremeum HHB9708</name>
    <dbReference type="NCBI Taxonomy" id="1314777"/>
    <lineage>
        <taxon>Eukaryota</taxon>
        <taxon>Fungi</taxon>
        <taxon>Dikarya</taxon>
        <taxon>Basidiomycota</taxon>
        <taxon>Agaricomycotina</taxon>
        <taxon>Agaricomycetes</taxon>
        <taxon>Sistotremastrales</taxon>
        <taxon>Sistotremastraceae</taxon>
        <taxon>Sertulicium</taxon>
        <taxon>Sertulicium niveocremeum</taxon>
    </lineage>
</organism>
<feature type="region of interest" description="Disordered" evidence="4">
    <location>
        <begin position="179"/>
        <end position="232"/>
    </location>
</feature>
<feature type="compositionally biased region" description="Polar residues" evidence="4">
    <location>
        <begin position="179"/>
        <end position="194"/>
    </location>
</feature>
<keyword evidence="7" id="KW-1185">Reference proteome</keyword>
<feature type="compositionally biased region" description="Low complexity" evidence="4">
    <location>
        <begin position="268"/>
        <end position="288"/>
    </location>
</feature>
<dbReference type="OrthoDB" id="25391at2759"/>
<evidence type="ECO:0000256" key="3">
    <source>
        <dbReference type="ARBA" id="ARBA00023163"/>
    </source>
</evidence>
<dbReference type="GO" id="GO:0030015">
    <property type="term" value="C:CCR4-NOT core complex"/>
    <property type="evidence" value="ECO:0007669"/>
    <property type="project" value="InterPro"/>
</dbReference>
<feature type="region of interest" description="Disordered" evidence="4">
    <location>
        <begin position="264"/>
        <end position="343"/>
    </location>
</feature>
<gene>
    <name evidence="6" type="ORF">SISNIDRAFT_465964</name>
</gene>
<feature type="domain" description="NOT2/NOT3/NOT5 C-terminal" evidence="5">
    <location>
        <begin position="408"/>
        <end position="531"/>
    </location>
</feature>
<dbReference type="InterPro" id="IPR040168">
    <property type="entry name" value="Not2/3/5"/>
</dbReference>
<dbReference type="InterPro" id="IPR007282">
    <property type="entry name" value="NOT2/3/5_C"/>
</dbReference>
<feature type="compositionally biased region" description="Low complexity" evidence="4">
    <location>
        <begin position="63"/>
        <end position="75"/>
    </location>
</feature>
<evidence type="ECO:0000256" key="1">
    <source>
        <dbReference type="ARBA" id="ARBA00007682"/>
    </source>
</evidence>
<dbReference type="Proteomes" id="UP000076722">
    <property type="component" value="Unassembled WGS sequence"/>
</dbReference>
<feature type="compositionally biased region" description="Polar residues" evidence="4">
    <location>
        <begin position="333"/>
        <end position="343"/>
    </location>
</feature>
<dbReference type="PANTHER" id="PTHR23326">
    <property type="entry name" value="CCR4 NOT-RELATED"/>
    <property type="match status" value="1"/>
</dbReference>
<feature type="compositionally biased region" description="Polar residues" evidence="4">
    <location>
        <begin position="561"/>
        <end position="572"/>
    </location>
</feature>
<dbReference type="Gene3D" id="2.30.30.1020">
    <property type="entry name" value="CCR4-NOT complex subunit 2/3/5, C-terminal domain"/>
    <property type="match status" value="1"/>
</dbReference>
<evidence type="ECO:0000256" key="4">
    <source>
        <dbReference type="SAM" id="MobiDB-lite"/>
    </source>
</evidence>
<dbReference type="GO" id="GO:0000289">
    <property type="term" value="P:nuclear-transcribed mRNA poly(A) tail shortening"/>
    <property type="evidence" value="ECO:0007669"/>
    <property type="project" value="UniProtKB-ARBA"/>
</dbReference>
<accession>A0A164V4F3</accession>